<comment type="caution">
    <text evidence="4">The sequence shown here is derived from an EMBL/GenBank/DDBJ whole genome shotgun (WGS) entry which is preliminary data.</text>
</comment>
<dbReference type="Pfam" id="PF02470">
    <property type="entry name" value="MlaD"/>
    <property type="match status" value="1"/>
</dbReference>
<keyword evidence="2" id="KW-0812">Transmembrane</keyword>
<dbReference type="EMBL" id="JBBPCB010000003">
    <property type="protein sequence ID" value="MEK8180101.1"/>
    <property type="molecule type" value="Genomic_DNA"/>
</dbReference>
<evidence type="ECO:0000256" key="2">
    <source>
        <dbReference type="SAM" id="Phobius"/>
    </source>
</evidence>
<proteinExistence type="predicted"/>
<protein>
    <submittedName>
        <fullName evidence="4">MlaD family protein</fullName>
    </submittedName>
</protein>
<evidence type="ECO:0000313" key="4">
    <source>
        <dbReference type="EMBL" id="MEK8180101.1"/>
    </source>
</evidence>
<keyword evidence="2" id="KW-1133">Transmembrane helix</keyword>
<keyword evidence="2" id="KW-0472">Membrane</keyword>
<feature type="coiled-coil region" evidence="1">
    <location>
        <begin position="190"/>
        <end position="217"/>
    </location>
</feature>
<dbReference type="PANTHER" id="PTHR33371">
    <property type="entry name" value="INTERMEMBRANE PHOSPHOLIPID TRANSPORT SYSTEM BINDING PROTEIN MLAD-RELATED"/>
    <property type="match status" value="1"/>
</dbReference>
<evidence type="ECO:0000256" key="1">
    <source>
        <dbReference type="SAM" id="Coils"/>
    </source>
</evidence>
<gene>
    <name evidence="4" type="ORF">WMW71_07085</name>
</gene>
<dbReference type="InterPro" id="IPR052336">
    <property type="entry name" value="MlaD_Phospholipid_Transporter"/>
</dbReference>
<name>A0ABU9E0C7_9FLAO</name>
<evidence type="ECO:0000259" key="3">
    <source>
        <dbReference type="Pfam" id="PF02470"/>
    </source>
</evidence>
<dbReference type="RefSeq" id="WP_187660565.1">
    <property type="nucleotide sequence ID" value="NZ_JACTAB010000004.1"/>
</dbReference>
<dbReference type="PANTHER" id="PTHR33371:SF4">
    <property type="entry name" value="INTERMEMBRANE PHOSPHOLIPID TRANSPORT SYSTEM BINDING PROTEIN MLAD"/>
    <property type="match status" value="1"/>
</dbReference>
<keyword evidence="1" id="KW-0175">Coiled coil</keyword>
<organism evidence="4 5">
    <name type="scientific">Flavobacterium buctense</name>
    <dbReference type="NCBI Taxonomy" id="1648146"/>
    <lineage>
        <taxon>Bacteria</taxon>
        <taxon>Pseudomonadati</taxon>
        <taxon>Bacteroidota</taxon>
        <taxon>Flavobacteriia</taxon>
        <taxon>Flavobacteriales</taxon>
        <taxon>Flavobacteriaceae</taxon>
        <taxon>Flavobacterium</taxon>
    </lineage>
</organism>
<accession>A0ABU9E0C7</accession>
<feature type="domain" description="Mce/MlaD" evidence="3">
    <location>
        <begin position="39"/>
        <end position="117"/>
    </location>
</feature>
<feature type="transmembrane region" description="Helical" evidence="2">
    <location>
        <begin position="12"/>
        <end position="30"/>
    </location>
</feature>
<reference evidence="4 5" key="1">
    <citation type="submission" date="2024-04" db="EMBL/GenBank/DDBJ databases">
        <title>draft genome sequnece of Flavobacterium buctense JCM 30750.</title>
        <authorList>
            <person name="Kim D.-U."/>
        </authorList>
    </citation>
    <scope>NUCLEOTIDE SEQUENCE [LARGE SCALE GENOMIC DNA]</scope>
    <source>
        <strain evidence="4 5">JCM 30750</strain>
    </source>
</reference>
<dbReference type="Proteomes" id="UP001491349">
    <property type="component" value="Unassembled WGS sequence"/>
</dbReference>
<keyword evidence="5" id="KW-1185">Reference proteome</keyword>
<evidence type="ECO:0000313" key="5">
    <source>
        <dbReference type="Proteomes" id="UP001491349"/>
    </source>
</evidence>
<sequence>MEKTAAQKIRLGIFVIIGLTFFVLAIYFIGNKQQMFGKTEHLKAVFNNVAGLQLGNNVRFSGINVGTVRGIEIINDTTISVDMQIDEEIFSHIKKDAVATIGSDGLVGSVIINIIPGKGNMPAVKPGDAIQSQNRVRTDDMLTTLNVTNQNAAQLTIDLLKITNEINQGKGTIGILLRDTVMAKDLKATIHNLRVTSEKTSQTMDNLNKQIAALDNKDNVIGVLKDTVVGNKIRKVVTNLDASSQEINKVVSNLNATILNIKEGKGAINYLSNDPKLVKKIDSTMTNINEASKKLNENLEALKSNFLFKGYFKKQEKAKKKVEAKK</sequence>
<dbReference type="InterPro" id="IPR003399">
    <property type="entry name" value="Mce/MlaD"/>
</dbReference>